<dbReference type="Proteomes" id="UP000250266">
    <property type="component" value="Unassembled WGS sequence"/>
</dbReference>
<evidence type="ECO:0000313" key="5">
    <source>
        <dbReference type="Proteomes" id="UP000250266"/>
    </source>
</evidence>
<protein>
    <submittedName>
        <fullName evidence="4">Uncharacterized protein</fullName>
    </submittedName>
</protein>
<dbReference type="AlphaFoldDB" id="A0A8E2EFP2"/>
<comment type="subcellular location">
    <subcellularLocation>
        <location evidence="1">Mitochondrion</location>
    </subcellularLocation>
</comment>
<keyword evidence="3" id="KW-0496">Mitochondrion</keyword>
<name>A0A8E2EFP2_9PEZI</name>
<keyword evidence="5" id="KW-1185">Reference proteome</keyword>
<gene>
    <name evidence="4" type="ORF">K432DRAFT_379785</name>
</gene>
<evidence type="ECO:0000256" key="3">
    <source>
        <dbReference type="ARBA" id="ARBA00023128"/>
    </source>
</evidence>
<accession>A0A8E2EFP2</accession>
<evidence type="ECO:0000256" key="2">
    <source>
        <dbReference type="ARBA" id="ARBA00022946"/>
    </source>
</evidence>
<evidence type="ECO:0000256" key="1">
    <source>
        <dbReference type="ARBA" id="ARBA00004173"/>
    </source>
</evidence>
<dbReference type="GO" id="GO:0005739">
    <property type="term" value="C:mitochondrion"/>
    <property type="evidence" value="ECO:0007669"/>
    <property type="project" value="UniProtKB-SubCell"/>
</dbReference>
<sequence>MPPPLPRRVLPSYRQQCLYIHPSRHFSSSTRLGASAGMQRRVVAGGGKAQMSPRGSMAREGMEIPNDIGIMPATFIRPTGTNKPSLFKTPGERFSLEYNWARTKMQDLFSRVYYKYWLRKGKPRPRLDSRQLAPLAKDLHQQMYKAFAAGDTATLSTICCSGLLATLSARLSHRSPSTSVSWTLLSHLQKPRLVSNRATVLPFPGLKASGMRQAVVKIRSRQALVTLTAAQARKALASKLASLRARQEAGETDTSLAKQIQELETLQREGTKRGGAGAAPVVGRMARVVMDEEGGERVEKEVTEYMVLQRRMLDGVEEDWMVWGFVEETTPERWRDEERKVKEAMVYQQSQAQGA</sequence>
<dbReference type="PANTHER" id="PTHR28554:SF1">
    <property type="entry name" value="LARGE RIBOSOMAL SUBUNIT PROTEIN ML45"/>
    <property type="match status" value="1"/>
</dbReference>
<dbReference type="OrthoDB" id="19619at2759"/>
<dbReference type="Gene3D" id="3.10.450.240">
    <property type="match status" value="1"/>
</dbReference>
<proteinExistence type="predicted"/>
<keyword evidence="2" id="KW-0809">Transit peptide</keyword>
<dbReference type="EMBL" id="KV744868">
    <property type="protein sequence ID" value="OCK83155.1"/>
    <property type="molecule type" value="Genomic_DNA"/>
</dbReference>
<dbReference type="PANTHER" id="PTHR28554">
    <property type="entry name" value="39S RIBOSOMAL PROTEIN L45, MITOCHONDRIAL"/>
    <property type="match status" value="1"/>
</dbReference>
<organism evidence="4 5">
    <name type="scientific">Lepidopterella palustris CBS 459.81</name>
    <dbReference type="NCBI Taxonomy" id="1314670"/>
    <lineage>
        <taxon>Eukaryota</taxon>
        <taxon>Fungi</taxon>
        <taxon>Dikarya</taxon>
        <taxon>Ascomycota</taxon>
        <taxon>Pezizomycotina</taxon>
        <taxon>Dothideomycetes</taxon>
        <taxon>Pleosporomycetidae</taxon>
        <taxon>Mytilinidiales</taxon>
        <taxon>Argynnaceae</taxon>
        <taxon>Lepidopterella</taxon>
    </lineage>
</organism>
<dbReference type="InterPro" id="IPR051975">
    <property type="entry name" value="mtLSU_mL45"/>
</dbReference>
<evidence type="ECO:0000313" key="4">
    <source>
        <dbReference type="EMBL" id="OCK83155.1"/>
    </source>
</evidence>
<reference evidence="4 5" key="1">
    <citation type="journal article" date="2016" name="Nat. Commun.">
        <title>Ectomycorrhizal ecology is imprinted in the genome of the dominant symbiotic fungus Cenococcum geophilum.</title>
        <authorList>
            <consortium name="DOE Joint Genome Institute"/>
            <person name="Peter M."/>
            <person name="Kohler A."/>
            <person name="Ohm R.A."/>
            <person name="Kuo A."/>
            <person name="Krutzmann J."/>
            <person name="Morin E."/>
            <person name="Arend M."/>
            <person name="Barry K.W."/>
            <person name="Binder M."/>
            <person name="Choi C."/>
            <person name="Clum A."/>
            <person name="Copeland A."/>
            <person name="Grisel N."/>
            <person name="Haridas S."/>
            <person name="Kipfer T."/>
            <person name="LaButti K."/>
            <person name="Lindquist E."/>
            <person name="Lipzen A."/>
            <person name="Maire R."/>
            <person name="Meier B."/>
            <person name="Mihaltcheva S."/>
            <person name="Molinier V."/>
            <person name="Murat C."/>
            <person name="Poggeler S."/>
            <person name="Quandt C.A."/>
            <person name="Sperisen C."/>
            <person name="Tritt A."/>
            <person name="Tisserant E."/>
            <person name="Crous P.W."/>
            <person name="Henrissat B."/>
            <person name="Nehls U."/>
            <person name="Egli S."/>
            <person name="Spatafora J.W."/>
            <person name="Grigoriev I.V."/>
            <person name="Martin F.M."/>
        </authorList>
    </citation>
    <scope>NUCLEOTIDE SEQUENCE [LARGE SCALE GENOMIC DNA]</scope>
    <source>
        <strain evidence="4 5">CBS 459.81</strain>
    </source>
</reference>